<organism evidence="8">
    <name type="scientific">Ananas comosus var. bracteatus</name>
    <name type="common">red pineapple</name>
    <dbReference type="NCBI Taxonomy" id="296719"/>
    <lineage>
        <taxon>Eukaryota</taxon>
        <taxon>Viridiplantae</taxon>
        <taxon>Streptophyta</taxon>
        <taxon>Embryophyta</taxon>
        <taxon>Tracheophyta</taxon>
        <taxon>Spermatophyta</taxon>
        <taxon>Magnoliopsida</taxon>
        <taxon>Liliopsida</taxon>
        <taxon>Poales</taxon>
        <taxon>Bromeliaceae</taxon>
        <taxon>Bromelioideae</taxon>
        <taxon>Ananas</taxon>
    </lineage>
</organism>
<dbReference type="AlphaFoldDB" id="A0A6V7PXA4"/>
<dbReference type="EMBL" id="LR862153">
    <property type="protein sequence ID" value="CAD1835317.1"/>
    <property type="molecule type" value="Genomic_DNA"/>
</dbReference>
<dbReference type="InterPro" id="IPR050352">
    <property type="entry name" value="ABCG_transporters"/>
</dbReference>
<accession>A0A6V7PXA4</accession>
<evidence type="ECO:0000256" key="7">
    <source>
        <dbReference type="SAM" id="Phobius"/>
    </source>
</evidence>
<keyword evidence="3 7" id="KW-0812">Transmembrane</keyword>
<evidence type="ECO:0000256" key="6">
    <source>
        <dbReference type="SAM" id="MobiDB-lite"/>
    </source>
</evidence>
<evidence type="ECO:0000256" key="5">
    <source>
        <dbReference type="ARBA" id="ARBA00023136"/>
    </source>
</evidence>
<dbReference type="PANTHER" id="PTHR48041">
    <property type="entry name" value="ABC TRANSPORTER G FAMILY MEMBER 28"/>
    <property type="match status" value="1"/>
</dbReference>
<feature type="transmembrane region" description="Helical" evidence="7">
    <location>
        <begin position="149"/>
        <end position="173"/>
    </location>
</feature>
<dbReference type="GO" id="GO:0042626">
    <property type="term" value="F:ATPase-coupled transmembrane transporter activity"/>
    <property type="evidence" value="ECO:0007669"/>
    <property type="project" value="TreeGrafter"/>
</dbReference>
<keyword evidence="4 7" id="KW-1133">Transmembrane helix</keyword>
<comment type="subcellular location">
    <subcellularLocation>
        <location evidence="1">Membrane</location>
        <topology evidence="1">Multi-pass membrane protein</topology>
    </subcellularLocation>
</comment>
<feature type="region of interest" description="Disordered" evidence="6">
    <location>
        <begin position="232"/>
        <end position="254"/>
    </location>
</feature>
<protein>
    <submittedName>
        <fullName evidence="8">Uncharacterized protein</fullName>
    </submittedName>
</protein>
<reference evidence="8" key="1">
    <citation type="submission" date="2020-07" db="EMBL/GenBank/DDBJ databases">
        <authorList>
            <person name="Lin J."/>
        </authorList>
    </citation>
    <scope>NUCLEOTIDE SEQUENCE</scope>
</reference>
<proteinExistence type="predicted"/>
<evidence type="ECO:0000256" key="1">
    <source>
        <dbReference type="ARBA" id="ARBA00004141"/>
    </source>
</evidence>
<keyword evidence="2" id="KW-0813">Transport</keyword>
<dbReference type="PANTHER" id="PTHR48041:SF11">
    <property type="entry name" value="ABC TRANSPORTER G FAMILY MEMBER 16"/>
    <property type="match status" value="1"/>
</dbReference>
<evidence type="ECO:0000256" key="2">
    <source>
        <dbReference type="ARBA" id="ARBA00022448"/>
    </source>
</evidence>
<evidence type="ECO:0000256" key="3">
    <source>
        <dbReference type="ARBA" id="ARBA00022692"/>
    </source>
</evidence>
<dbReference type="GO" id="GO:0016020">
    <property type="term" value="C:membrane"/>
    <property type="evidence" value="ECO:0007669"/>
    <property type="project" value="UniProtKB-SubCell"/>
</dbReference>
<evidence type="ECO:0000256" key="4">
    <source>
        <dbReference type="ARBA" id="ARBA00022989"/>
    </source>
</evidence>
<gene>
    <name evidence="8" type="ORF">CB5_LOCUS18528</name>
</gene>
<evidence type="ECO:0000313" key="8">
    <source>
        <dbReference type="EMBL" id="CAD1835317.1"/>
    </source>
</evidence>
<name>A0A6V7PXA4_ANACO</name>
<keyword evidence="5 7" id="KW-0472">Membrane</keyword>
<sequence>MARRRRRWRRCSEDAHRSLDERPLLLPSDHVLDFSQKRKPKQKQKQKRGEGDASSLTATIVSLDLAAELGDTELLEPGDGVGGVWIGVGVGVGEAAAEVAEAGAAAVWGEEVGEGAPCLDLHGDVVPALRAVAANGASEEELLPRPPDLLVLLVPFLTLIPFLFFFFFCSSVVTASVHQPSRRVLVLVDRLLILSRGRAAYCGDLRRLADFLVAFGRPVPVGESPAEFALDAARSSSPARRHRSSSSSPPPLRDVIAARISQGKLVSSRGR</sequence>